<proteinExistence type="predicted"/>
<dbReference type="EMBL" id="AP014936">
    <property type="protein sequence ID" value="BAU49710.1"/>
    <property type="molecule type" value="Genomic_DNA"/>
</dbReference>
<protein>
    <recommendedName>
        <fullName evidence="4">CopL family metal-binding regulatory protein</fullName>
    </recommendedName>
</protein>
<keyword evidence="3" id="KW-1185">Reference proteome</keyword>
<keyword evidence="1" id="KW-0732">Signal</keyword>
<feature type="chain" id="PRO_5008752354" description="CopL family metal-binding regulatory protein" evidence="1">
    <location>
        <begin position="40"/>
        <end position="134"/>
    </location>
</feature>
<gene>
    <name evidence="2" type="ORF">SVA_3162</name>
</gene>
<dbReference type="Proteomes" id="UP000218899">
    <property type="component" value="Chromosome"/>
</dbReference>
<evidence type="ECO:0000313" key="3">
    <source>
        <dbReference type="Proteomes" id="UP000218899"/>
    </source>
</evidence>
<organism evidence="2 3">
    <name type="scientific">Sulfurifustis variabilis</name>
    <dbReference type="NCBI Taxonomy" id="1675686"/>
    <lineage>
        <taxon>Bacteria</taxon>
        <taxon>Pseudomonadati</taxon>
        <taxon>Pseudomonadota</taxon>
        <taxon>Gammaproteobacteria</taxon>
        <taxon>Acidiferrobacterales</taxon>
        <taxon>Acidiferrobacteraceae</taxon>
        <taxon>Sulfurifustis</taxon>
    </lineage>
</organism>
<accession>A0A1C7AEV5</accession>
<feature type="signal peptide" evidence="1">
    <location>
        <begin position="1"/>
        <end position="39"/>
    </location>
</feature>
<dbReference type="KEGG" id="sva:SVA_3162"/>
<evidence type="ECO:0008006" key="4">
    <source>
        <dbReference type="Google" id="ProtNLM"/>
    </source>
</evidence>
<dbReference type="AlphaFoldDB" id="A0A1C7AEV5"/>
<evidence type="ECO:0000313" key="2">
    <source>
        <dbReference type="EMBL" id="BAU49710.1"/>
    </source>
</evidence>
<evidence type="ECO:0000256" key="1">
    <source>
        <dbReference type="SAM" id="SignalP"/>
    </source>
</evidence>
<sequence length="134" mass="14457">MGNLEQFCYCLHVRFCIRHWFKLFLATLLAAAPVLPAVAFDNHGGEGSAHVLSAPADMNAAHAHHAPDTQVKSSPCDKYDGCQGQCCAICTHCFTASMTVAVATSPARPVQAPTVRELHDSLLVTFLNRPPQRG</sequence>
<reference evidence="2 3" key="1">
    <citation type="submission" date="2015-08" db="EMBL/GenBank/DDBJ databases">
        <title>Complete genome sequence of Sulfurifustis variabilis.</title>
        <authorList>
            <person name="Miura A."/>
            <person name="Kojima H."/>
            <person name="Fukui M."/>
        </authorList>
    </citation>
    <scope>NUCLEOTIDE SEQUENCE [LARGE SCALE GENOMIC DNA]</scope>
    <source>
        <strain evidence="3">skN76</strain>
    </source>
</reference>
<name>A0A1C7AEV5_9GAMM</name>